<protein>
    <submittedName>
        <fullName evidence="1">Uncharacterized protein</fullName>
    </submittedName>
</protein>
<sequence>MRIMSEYVHMLKGMGMSKWEAYKENRKSSINKTIRFLREQLARYKERRLKFGLFYLAPHTTRMTTVVISHHLNHMPLKEALRRSREEKQPHASASLSPTITNKLVMYRIF</sequence>
<evidence type="ECO:0000313" key="1">
    <source>
        <dbReference type="EMBL" id="KAG2569861.1"/>
    </source>
</evidence>
<dbReference type="Proteomes" id="UP000823388">
    <property type="component" value="Chromosome 7N"/>
</dbReference>
<name>A0A8T0Q4Q3_PANVG</name>
<accession>A0A8T0Q4Q3</accession>
<organism evidence="1 2">
    <name type="scientific">Panicum virgatum</name>
    <name type="common">Blackwell switchgrass</name>
    <dbReference type="NCBI Taxonomy" id="38727"/>
    <lineage>
        <taxon>Eukaryota</taxon>
        <taxon>Viridiplantae</taxon>
        <taxon>Streptophyta</taxon>
        <taxon>Embryophyta</taxon>
        <taxon>Tracheophyta</taxon>
        <taxon>Spermatophyta</taxon>
        <taxon>Magnoliopsida</taxon>
        <taxon>Liliopsida</taxon>
        <taxon>Poales</taxon>
        <taxon>Poaceae</taxon>
        <taxon>PACMAD clade</taxon>
        <taxon>Panicoideae</taxon>
        <taxon>Panicodae</taxon>
        <taxon>Paniceae</taxon>
        <taxon>Panicinae</taxon>
        <taxon>Panicum</taxon>
        <taxon>Panicum sect. Hiantes</taxon>
    </lineage>
</organism>
<dbReference type="AlphaFoldDB" id="A0A8T0Q4Q3"/>
<evidence type="ECO:0000313" key="2">
    <source>
        <dbReference type="Proteomes" id="UP000823388"/>
    </source>
</evidence>
<gene>
    <name evidence="1" type="ORF">PVAP13_7NG445200</name>
</gene>
<comment type="caution">
    <text evidence="1">The sequence shown here is derived from an EMBL/GenBank/DDBJ whole genome shotgun (WGS) entry which is preliminary data.</text>
</comment>
<reference evidence="1" key="1">
    <citation type="submission" date="2020-05" db="EMBL/GenBank/DDBJ databases">
        <title>WGS assembly of Panicum virgatum.</title>
        <authorList>
            <person name="Lovell J.T."/>
            <person name="Jenkins J."/>
            <person name="Shu S."/>
            <person name="Juenger T.E."/>
            <person name="Schmutz J."/>
        </authorList>
    </citation>
    <scope>NUCLEOTIDE SEQUENCE</scope>
    <source>
        <strain evidence="1">AP13</strain>
    </source>
</reference>
<keyword evidence="2" id="KW-1185">Reference proteome</keyword>
<proteinExistence type="predicted"/>
<dbReference type="EMBL" id="CM029050">
    <property type="protein sequence ID" value="KAG2569861.1"/>
    <property type="molecule type" value="Genomic_DNA"/>
</dbReference>